<dbReference type="RefSeq" id="WP_008759690.1">
    <property type="nucleotide sequence ID" value="NZ_CAXKYD010000007.1"/>
</dbReference>
<dbReference type="EMBL" id="WCSY01000026">
    <property type="protein sequence ID" value="KAB4307047.1"/>
    <property type="molecule type" value="Genomic_DNA"/>
</dbReference>
<dbReference type="Gene3D" id="3.90.70.50">
    <property type="entry name" value="Peptidase C10, streptopain"/>
    <property type="match status" value="1"/>
</dbReference>
<dbReference type="GO" id="GO:0006508">
    <property type="term" value="P:proteolysis"/>
    <property type="evidence" value="ECO:0007669"/>
    <property type="project" value="InterPro"/>
</dbReference>
<evidence type="ECO:0000313" key="3">
    <source>
        <dbReference type="Proteomes" id="UP000283616"/>
    </source>
</evidence>
<dbReference type="InterPro" id="IPR000200">
    <property type="entry name" value="Peptidase_C10"/>
</dbReference>
<reference evidence="1 4" key="2">
    <citation type="journal article" date="2019" name="Nat. Med.">
        <title>A library of human gut bacterial isolates paired with longitudinal multiomics data enables mechanistic microbiome research.</title>
        <authorList>
            <person name="Poyet M."/>
            <person name="Groussin M."/>
            <person name="Gibbons S.M."/>
            <person name="Avila-Pacheco J."/>
            <person name="Jiang X."/>
            <person name="Kearney S.M."/>
            <person name="Perrotta A.R."/>
            <person name="Berdy B."/>
            <person name="Zhao S."/>
            <person name="Lieberman T.D."/>
            <person name="Swanson P.K."/>
            <person name="Smith M."/>
            <person name="Roesemann S."/>
            <person name="Alexander J.E."/>
            <person name="Rich S.A."/>
            <person name="Livny J."/>
            <person name="Vlamakis H."/>
            <person name="Clish C."/>
            <person name="Bullock K."/>
            <person name="Deik A."/>
            <person name="Scott J."/>
            <person name="Pierce K.A."/>
            <person name="Xavier R.J."/>
            <person name="Alm E.J."/>
        </authorList>
    </citation>
    <scope>NUCLEOTIDE SEQUENCE [LARGE SCALE GENOMIC DNA]</scope>
    <source>
        <strain evidence="1 4">BIOML-A188</strain>
    </source>
</reference>
<sequence length="469" mass="52527">MKLKYYFLFFVLSLLASCNDEEGLDLHNKPIESNSIVLSPDEYISIAYDNPRVITPDEAKQLALDFGVNRVQTRGNENIVVKFRSSFNIEEKGSNAVTRSVTDKSILLPVYEMEIVSDAGKGLAYVSADERVAKVMAYLPKVNLEDTAKIIGAKAMLGLSEQSLLEEAKHYEKMKLEFRDETLKRISKELNVAAVNFNEIKDRILVEDCLDSRATPQDPAGNAIGWAGFFCMATNWDQEPVYNDLLEKAYCAPNVGKEPVYKAVPAGCSVVAMAQIMASLEPNLTIDGIKIDWEALKAQPQILMPLPWKPNQGSPEIVRTMVAKLFKHIYDLSGTHPEYDKTTNWVTGSGTSGPQTRDFLRRYFTTGDLINGWDGNAAFLSLQKAKLVWVGVSDASKKASHAFVIDGFAYWRPQTRYLVKNFDFYFRANMGWAGSYDGFYLVNKDMSISFEAGGYELNTGFNMICDIIL</sequence>
<dbReference type="InterPro" id="IPR044934">
    <property type="entry name" value="Streptopain_sf"/>
</dbReference>
<comment type="caution">
    <text evidence="2">The sequence shown here is derived from an EMBL/GenBank/DDBJ whole genome shotgun (WGS) entry which is preliminary data.</text>
</comment>
<dbReference type="SUPFAM" id="SSF54001">
    <property type="entry name" value="Cysteine proteinases"/>
    <property type="match status" value="1"/>
</dbReference>
<dbReference type="Pfam" id="PF01640">
    <property type="entry name" value="Peptidase_C10"/>
    <property type="match status" value="1"/>
</dbReference>
<evidence type="ECO:0000313" key="2">
    <source>
        <dbReference type="EMBL" id="RHL56050.1"/>
    </source>
</evidence>
<evidence type="ECO:0008006" key="5">
    <source>
        <dbReference type="Google" id="ProtNLM"/>
    </source>
</evidence>
<dbReference type="EMBL" id="QROV01000021">
    <property type="protein sequence ID" value="RHL56050.1"/>
    <property type="molecule type" value="Genomic_DNA"/>
</dbReference>
<evidence type="ECO:0000313" key="1">
    <source>
        <dbReference type="EMBL" id="KAB4307047.1"/>
    </source>
</evidence>
<proteinExistence type="predicted"/>
<dbReference type="Proteomes" id="UP000283616">
    <property type="component" value="Unassembled WGS sequence"/>
</dbReference>
<gene>
    <name evidence="2" type="ORF">DW011_17300</name>
    <name evidence="1" type="ORF">GAO51_22040</name>
</gene>
<dbReference type="GO" id="GO:0008234">
    <property type="term" value="F:cysteine-type peptidase activity"/>
    <property type="evidence" value="ECO:0007669"/>
    <property type="project" value="InterPro"/>
</dbReference>
<dbReference type="AlphaFoldDB" id="A0A1H5XUR4"/>
<reference evidence="2 3" key="1">
    <citation type="submission" date="2018-08" db="EMBL/GenBank/DDBJ databases">
        <title>A genome reference for cultivated species of the human gut microbiota.</title>
        <authorList>
            <person name="Zou Y."/>
            <person name="Xue W."/>
            <person name="Luo G."/>
        </authorList>
    </citation>
    <scope>NUCLEOTIDE SEQUENCE [LARGE SCALE GENOMIC DNA]</scope>
    <source>
        <strain evidence="2 3">AF37-12</strain>
    </source>
</reference>
<accession>A0A1H5XUR4</accession>
<dbReference type="InterPro" id="IPR038765">
    <property type="entry name" value="Papain-like_cys_pep_sf"/>
</dbReference>
<dbReference type="PROSITE" id="PS51257">
    <property type="entry name" value="PROKAR_LIPOPROTEIN"/>
    <property type="match status" value="1"/>
</dbReference>
<evidence type="ECO:0000313" key="4">
    <source>
        <dbReference type="Proteomes" id="UP000440614"/>
    </source>
</evidence>
<name>A0A1H5XUR4_BACT4</name>
<dbReference type="Proteomes" id="UP000440614">
    <property type="component" value="Unassembled WGS sequence"/>
</dbReference>
<organism evidence="2 3">
    <name type="scientific">Bacteroides thetaiotaomicron</name>
    <dbReference type="NCBI Taxonomy" id="818"/>
    <lineage>
        <taxon>Bacteria</taxon>
        <taxon>Pseudomonadati</taxon>
        <taxon>Bacteroidota</taxon>
        <taxon>Bacteroidia</taxon>
        <taxon>Bacteroidales</taxon>
        <taxon>Bacteroidaceae</taxon>
        <taxon>Bacteroides</taxon>
    </lineage>
</organism>
<protein>
    <recommendedName>
        <fullName evidence="5">Spi protease inhibitor domain-containing protein</fullName>
    </recommendedName>
</protein>